<name>G4U094_SERID</name>
<organism evidence="1 2">
    <name type="scientific">Serendipita indica (strain DSM 11827)</name>
    <name type="common">Root endophyte fungus</name>
    <name type="synonym">Piriformospora indica</name>
    <dbReference type="NCBI Taxonomy" id="1109443"/>
    <lineage>
        <taxon>Eukaryota</taxon>
        <taxon>Fungi</taxon>
        <taxon>Dikarya</taxon>
        <taxon>Basidiomycota</taxon>
        <taxon>Agaricomycotina</taxon>
        <taxon>Agaricomycetes</taxon>
        <taxon>Sebacinales</taxon>
        <taxon>Serendipitaceae</taxon>
        <taxon>Serendipita</taxon>
    </lineage>
</organism>
<accession>G4U094</accession>
<reference evidence="1 2" key="1">
    <citation type="journal article" date="2011" name="PLoS Pathog.">
        <title>Endophytic Life Strategies Decoded by Genome and Transcriptome Analyses of the Mutualistic Root Symbiont Piriformospora indica.</title>
        <authorList>
            <person name="Zuccaro A."/>
            <person name="Lahrmann U."/>
            <person name="Guldener U."/>
            <person name="Langen G."/>
            <person name="Pfiffi S."/>
            <person name="Biedenkopf D."/>
            <person name="Wong P."/>
            <person name="Samans B."/>
            <person name="Grimm C."/>
            <person name="Basiewicz M."/>
            <person name="Murat C."/>
            <person name="Martin F."/>
            <person name="Kogel K.H."/>
        </authorList>
    </citation>
    <scope>NUCLEOTIDE SEQUENCE [LARGE SCALE GENOMIC DNA]</scope>
    <source>
        <strain evidence="1 2">DSM 11827</strain>
    </source>
</reference>
<proteinExistence type="predicted"/>
<comment type="caution">
    <text evidence="1">The sequence shown here is derived from an EMBL/GenBank/DDBJ whole genome shotgun (WGS) entry which is preliminary data.</text>
</comment>
<gene>
    <name evidence="1" type="ORF">PIIN_10972</name>
</gene>
<dbReference type="EMBL" id="CAFZ01001164">
    <property type="protein sequence ID" value="CCA76987.1"/>
    <property type="molecule type" value="Genomic_DNA"/>
</dbReference>
<dbReference type="AlphaFoldDB" id="G4U094"/>
<keyword evidence="2" id="KW-1185">Reference proteome</keyword>
<evidence type="ECO:0000313" key="2">
    <source>
        <dbReference type="Proteomes" id="UP000007148"/>
    </source>
</evidence>
<evidence type="ECO:0000313" key="1">
    <source>
        <dbReference type="EMBL" id="CCA76987.1"/>
    </source>
</evidence>
<sequence length="297" mass="33573">MRNSEFTGHSMRIRSLQTLHLHIRVAKIAILFSCIAETPRLQELLVQWSPGTIEEQLVPAEFPRILANLKRIYLNTNIYISPQGLASDYGVLDLMHHQTTHTLWIDQYQSSLIFDHGTSATKIAKAILISASFWGFPKGVDLGNITSLIVATGPPPTSNDLKHLINLSSLSFAFEPAPLGVERASLAETLNEDLAKDCSCLQELVVVFQRPQNTDAISQDWVVETVLSFLEAWLLEYDLVFGTVRICDRIEPQRWSPQLDIFSSISWLFELQDVDLKAQAPAFPEPRYFVPEQYSFT</sequence>
<dbReference type="InParanoid" id="G4U094"/>
<protein>
    <submittedName>
        <fullName evidence="1">Uncharacterized protein</fullName>
    </submittedName>
</protein>
<dbReference type="Proteomes" id="UP000007148">
    <property type="component" value="Unassembled WGS sequence"/>
</dbReference>
<dbReference type="HOGENOM" id="CLU_937238_0_0_1"/>